<comment type="similarity">
    <text evidence="1 4">Belongs to the glycosyl hydrolase 28 family.</text>
</comment>
<evidence type="ECO:0000313" key="8">
    <source>
        <dbReference type="Proteomes" id="UP001596958"/>
    </source>
</evidence>
<dbReference type="InterPro" id="IPR003961">
    <property type="entry name" value="FN3_dom"/>
</dbReference>
<evidence type="ECO:0000256" key="4">
    <source>
        <dbReference type="RuleBase" id="RU361169"/>
    </source>
</evidence>
<dbReference type="Pfam" id="PF00041">
    <property type="entry name" value="fn3"/>
    <property type="match status" value="1"/>
</dbReference>
<comment type="caution">
    <text evidence="7">The sequence shown here is derived from an EMBL/GenBank/DDBJ whole genome shotgun (WGS) entry which is preliminary data.</text>
</comment>
<dbReference type="InterPro" id="IPR000743">
    <property type="entry name" value="Glyco_hydro_28"/>
</dbReference>
<dbReference type="PROSITE" id="PS00502">
    <property type="entry name" value="POLYGALACTURONASE"/>
    <property type="match status" value="1"/>
</dbReference>
<evidence type="ECO:0000313" key="7">
    <source>
        <dbReference type="EMBL" id="MFD0749475.1"/>
    </source>
</evidence>
<dbReference type="PANTHER" id="PTHR31339:SF9">
    <property type="entry name" value="PLASMIN AND FIBRONECTIN-BINDING PROTEIN A"/>
    <property type="match status" value="1"/>
</dbReference>
<feature type="domain" description="Fibronectin type-III" evidence="6">
    <location>
        <begin position="30"/>
        <end position="92"/>
    </location>
</feature>
<dbReference type="PANTHER" id="PTHR31339">
    <property type="entry name" value="PECTIN LYASE-RELATED"/>
    <property type="match status" value="1"/>
</dbReference>
<gene>
    <name evidence="7" type="ORF">ACFQZS_04930</name>
</gene>
<evidence type="ECO:0000256" key="5">
    <source>
        <dbReference type="SAM" id="SignalP"/>
    </source>
</evidence>
<evidence type="ECO:0000256" key="1">
    <source>
        <dbReference type="ARBA" id="ARBA00008834"/>
    </source>
</evidence>
<keyword evidence="8" id="KW-1185">Reference proteome</keyword>
<dbReference type="Gene3D" id="2.160.20.10">
    <property type="entry name" value="Single-stranded right-handed beta-helix, Pectin lyase-like"/>
    <property type="match status" value="1"/>
</dbReference>
<keyword evidence="5" id="KW-0732">Signal</keyword>
<evidence type="ECO:0000259" key="6">
    <source>
        <dbReference type="Pfam" id="PF00041"/>
    </source>
</evidence>
<dbReference type="InterPro" id="IPR011050">
    <property type="entry name" value="Pectin_lyase_fold/virulence"/>
</dbReference>
<dbReference type="InterPro" id="IPR013783">
    <property type="entry name" value="Ig-like_fold"/>
</dbReference>
<feature type="chain" id="PRO_5045339291" evidence="5">
    <location>
        <begin position="19"/>
        <end position="506"/>
    </location>
</feature>
<dbReference type="GO" id="GO:0016787">
    <property type="term" value="F:hydrolase activity"/>
    <property type="evidence" value="ECO:0007669"/>
    <property type="project" value="UniProtKB-KW"/>
</dbReference>
<organism evidence="7 8">
    <name type="scientific">Mucilaginibacter calamicampi</name>
    <dbReference type="NCBI Taxonomy" id="1302352"/>
    <lineage>
        <taxon>Bacteria</taxon>
        <taxon>Pseudomonadati</taxon>
        <taxon>Bacteroidota</taxon>
        <taxon>Sphingobacteriia</taxon>
        <taxon>Sphingobacteriales</taxon>
        <taxon>Sphingobacteriaceae</taxon>
        <taxon>Mucilaginibacter</taxon>
    </lineage>
</organism>
<keyword evidence="3 4" id="KW-0326">Glycosidase</keyword>
<dbReference type="InterPro" id="IPR012334">
    <property type="entry name" value="Pectin_lyas_fold"/>
</dbReference>
<keyword evidence="2 4" id="KW-0378">Hydrolase</keyword>
<dbReference type="Proteomes" id="UP001596958">
    <property type="component" value="Unassembled WGS sequence"/>
</dbReference>
<reference evidence="8" key="1">
    <citation type="journal article" date="2019" name="Int. J. Syst. Evol. Microbiol.">
        <title>The Global Catalogue of Microorganisms (GCM) 10K type strain sequencing project: providing services to taxonomists for standard genome sequencing and annotation.</title>
        <authorList>
            <consortium name="The Broad Institute Genomics Platform"/>
            <consortium name="The Broad Institute Genome Sequencing Center for Infectious Disease"/>
            <person name="Wu L."/>
            <person name="Ma J."/>
        </authorList>
    </citation>
    <scope>NUCLEOTIDE SEQUENCE [LARGE SCALE GENOMIC DNA]</scope>
    <source>
        <strain evidence="8">CCUG 63418</strain>
    </source>
</reference>
<evidence type="ECO:0000256" key="3">
    <source>
        <dbReference type="ARBA" id="ARBA00023295"/>
    </source>
</evidence>
<dbReference type="SUPFAM" id="SSF49265">
    <property type="entry name" value="Fibronectin type III"/>
    <property type="match status" value="1"/>
</dbReference>
<dbReference type="CDD" id="cd00063">
    <property type="entry name" value="FN3"/>
    <property type="match status" value="1"/>
</dbReference>
<feature type="signal peptide" evidence="5">
    <location>
        <begin position="1"/>
        <end position="18"/>
    </location>
</feature>
<accession>A0ABW2YU23</accession>
<name>A0ABW2YU23_9SPHI</name>
<dbReference type="Pfam" id="PF00295">
    <property type="entry name" value="Glyco_hydro_28"/>
    <property type="match status" value="1"/>
</dbReference>
<dbReference type="InterPro" id="IPR051801">
    <property type="entry name" value="GH28_Enzymes"/>
</dbReference>
<protein>
    <submittedName>
        <fullName evidence="7">Glycosyl hydrolase family 28 protein</fullName>
    </submittedName>
</protein>
<dbReference type="EMBL" id="JBHTHU010000002">
    <property type="protein sequence ID" value="MFD0749475.1"/>
    <property type="molecule type" value="Genomic_DNA"/>
</dbReference>
<dbReference type="Gene3D" id="2.60.40.10">
    <property type="entry name" value="Immunoglobulins"/>
    <property type="match status" value="1"/>
</dbReference>
<dbReference type="InterPro" id="IPR036116">
    <property type="entry name" value="FN3_sf"/>
</dbReference>
<sequence length="506" mass="54448">MKISFVLAALCLTTTAFAESPKKILVAPGTLTATSATVVWDKPVNSADIASYHLIVNKKDIAMSTRCNFRFKNLSPLTNYTCEISAEGKDGKFRPTGLMVKFKTTAQGKILNVLTFGAKGDGTTLNTKAIQAAIDVCPAGGTVLIPSGTFISGALYLKSKMTLDIARGATLKGSTNDADYLPFYKNRFEGWELETYASLLNAGKMNSKGGYVVEQLTIRGEGTLSGGGDPLGKAMIAKSGLRGRGRLICLMNCRNVDIQGLTIKDSPCWTIHYIYSKGVSCHDLNITSTLLNGDGIDPDSSDDSYIFNCSFLTGDDCIAIKSGKNPEGDKIARPTTNVRITDCDFLAGHGISIGSEMSGGVDGVLVQDCKTGSLLYGMQIKGTKERGGYVRNVTVADCQLLRITIYSKLGYNNDGAAAAAEPMFEHFTFRNIDLSRANLRQSVMDLNGFKQAGHQLNDVTFENIIMPKDGRIVIKDATNLKFINVLATDGSKPNYEITDGSNIANR</sequence>
<dbReference type="RefSeq" id="WP_377097869.1">
    <property type="nucleotide sequence ID" value="NZ_JBHTHU010000002.1"/>
</dbReference>
<dbReference type="SUPFAM" id="SSF51126">
    <property type="entry name" value="Pectin lyase-like"/>
    <property type="match status" value="1"/>
</dbReference>
<proteinExistence type="inferred from homology"/>
<evidence type="ECO:0000256" key="2">
    <source>
        <dbReference type="ARBA" id="ARBA00022801"/>
    </source>
</evidence>